<evidence type="ECO:0000256" key="1">
    <source>
        <dbReference type="ARBA" id="ARBA00004651"/>
    </source>
</evidence>
<evidence type="ECO:0000256" key="4">
    <source>
        <dbReference type="ARBA" id="ARBA00022692"/>
    </source>
</evidence>
<dbReference type="Pfam" id="PF00528">
    <property type="entry name" value="BPD_transp_1"/>
    <property type="match status" value="1"/>
</dbReference>
<dbReference type="InterPro" id="IPR035906">
    <property type="entry name" value="MetI-like_sf"/>
</dbReference>
<evidence type="ECO:0000256" key="2">
    <source>
        <dbReference type="ARBA" id="ARBA00022448"/>
    </source>
</evidence>
<dbReference type="RefSeq" id="WP_234659477.1">
    <property type="nucleotide sequence ID" value="NZ_AP027734.1"/>
</dbReference>
<feature type="transmembrane region" description="Helical" evidence="7">
    <location>
        <begin position="89"/>
        <end position="110"/>
    </location>
</feature>
<feature type="domain" description="ABC transmembrane type-1" evidence="8">
    <location>
        <begin position="15"/>
        <end position="207"/>
    </location>
</feature>
<feature type="transmembrane region" description="Helical" evidence="7">
    <location>
        <begin position="136"/>
        <end position="169"/>
    </location>
</feature>
<keyword evidence="10" id="KW-1185">Reference proteome</keyword>
<feature type="transmembrane region" description="Helical" evidence="7">
    <location>
        <begin position="53"/>
        <end position="77"/>
    </location>
</feature>
<dbReference type="PANTHER" id="PTHR30450:SF14">
    <property type="entry name" value="TRANSPORTER, PERMEASE PROTEIN, PUTATIVE-RELATED"/>
    <property type="match status" value="1"/>
</dbReference>
<dbReference type="InterPro" id="IPR000515">
    <property type="entry name" value="MetI-like"/>
</dbReference>
<keyword evidence="2 7" id="KW-0813">Transport</keyword>
<organism evidence="9 10">
    <name type="scientific">Agromyces marinus</name>
    <dbReference type="NCBI Taxonomy" id="1389020"/>
    <lineage>
        <taxon>Bacteria</taxon>
        <taxon>Bacillati</taxon>
        <taxon>Actinomycetota</taxon>
        <taxon>Actinomycetes</taxon>
        <taxon>Micrococcales</taxon>
        <taxon>Microbacteriaceae</taxon>
        <taxon>Agromyces</taxon>
    </lineage>
</organism>
<keyword evidence="4 7" id="KW-0812">Transmembrane</keyword>
<reference evidence="10" key="1">
    <citation type="journal article" date="2019" name="Int. J. Syst. Evol. Microbiol.">
        <title>The Global Catalogue of Microorganisms (GCM) 10K type strain sequencing project: providing services to taxonomists for standard genome sequencing and annotation.</title>
        <authorList>
            <consortium name="The Broad Institute Genomics Platform"/>
            <consortium name="The Broad Institute Genome Sequencing Center for Infectious Disease"/>
            <person name="Wu L."/>
            <person name="Ma J."/>
        </authorList>
    </citation>
    <scope>NUCLEOTIDE SEQUENCE [LARGE SCALE GENOMIC DNA]</scope>
    <source>
        <strain evidence="10">NBRC 109019</strain>
    </source>
</reference>
<keyword evidence="3" id="KW-1003">Cell membrane</keyword>
<accession>A0ABN6YF82</accession>
<evidence type="ECO:0000259" key="8">
    <source>
        <dbReference type="PROSITE" id="PS50928"/>
    </source>
</evidence>
<feature type="transmembrane region" description="Helical" evidence="7">
    <location>
        <begin position="189"/>
        <end position="213"/>
    </location>
</feature>
<comment type="subcellular location">
    <subcellularLocation>
        <location evidence="1 7">Cell membrane</location>
        <topology evidence="1 7">Multi-pass membrane protein</topology>
    </subcellularLocation>
</comment>
<feature type="transmembrane region" description="Helical" evidence="7">
    <location>
        <begin position="20"/>
        <end position="41"/>
    </location>
</feature>
<proteinExistence type="inferred from homology"/>
<comment type="similarity">
    <text evidence="7">Belongs to the binding-protein-dependent transport system permease family.</text>
</comment>
<name>A0ABN6YF82_9MICO</name>
<dbReference type="PANTHER" id="PTHR30450">
    <property type="entry name" value="ABC TRANSPORTER PERMEASE"/>
    <property type="match status" value="1"/>
</dbReference>
<evidence type="ECO:0000313" key="10">
    <source>
        <dbReference type="Proteomes" id="UP001321477"/>
    </source>
</evidence>
<gene>
    <name evidence="9" type="ORF">GCM10025870_28990</name>
</gene>
<evidence type="ECO:0000256" key="7">
    <source>
        <dbReference type="RuleBase" id="RU363032"/>
    </source>
</evidence>
<keyword evidence="5 7" id="KW-1133">Transmembrane helix</keyword>
<dbReference type="EMBL" id="AP027734">
    <property type="protein sequence ID" value="BDZ55826.1"/>
    <property type="molecule type" value="Genomic_DNA"/>
</dbReference>
<dbReference type="PROSITE" id="PS50928">
    <property type="entry name" value="ABC_TM1"/>
    <property type="match status" value="1"/>
</dbReference>
<dbReference type="Proteomes" id="UP001321477">
    <property type="component" value="Chromosome"/>
</dbReference>
<evidence type="ECO:0000313" key="9">
    <source>
        <dbReference type="EMBL" id="BDZ55826.1"/>
    </source>
</evidence>
<dbReference type="SUPFAM" id="SSF161098">
    <property type="entry name" value="MetI-like"/>
    <property type="match status" value="1"/>
</dbReference>
<dbReference type="InterPro" id="IPR051322">
    <property type="entry name" value="AA_ABC_Transporter_Permease"/>
</dbReference>
<dbReference type="Gene3D" id="1.10.3720.10">
    <property type="entry name" value="MetI-like"/>
    <property type="match status" value="1"/>
</dbReference>
<dbReference type="CDD" id="cd06261">
    <property type="entry name" value="TM_PBP2"/>
    <property type="match status" value="1"/>
</dbReference>
<keyword evidence="6 7" id="KW-0472">Membrane</keyword>
<sequence>MDRLFELQGDFWVAAVETLYMVGFTLLFGGLAGLVLGTTLYTTRAGGLLANRVVNVALNVVINFFRPIPFIIFIAAVQPLSRLVVGTGIGNNAIVFALSLAASFAIARIVEQNLLTVSPGVIEAARSMGASPMRILFTVVIPEALGPLVLGYTFVLVAIVDMTAVAGYIGGGGLGNFALVYGYRQFEPVITWAAVLLIVVIVQGVQFLGNWLARRIMRR</sequence>
<evidence type="ECO:0000256" key="5">
    <source>
        <dbReference type="ARBA" id="ARBA00022989"/>
    </source>
</evidence>
<protein>
    <submittedName>
        <fullName evidence="9">ABC transporter permease</fullName>
    </submittedName>
</protein>
<evidence type="ECO:0000256" key="3">
    <source>
        <dbReference type="ARBA" id="ARBA00022475"/>
    </source>
</evidence>
<evidence type="ECO:0000256" key="6">
    <source>
        <dbReference type="ARBA" id="ARBA00023136"/>
    </source>
</evidence>